<accession>A0A177JNH6</accession>
<dbReference type="RefSeq" id="WP_155738088.1">
    <property type="nucleotide sequence ID" value="NZ_LSTR01000040.1"/>
</dbReference>
<sequence length="228" mass="25776">MSKAVTDTYTHSPFHDWPFDIFNHDHQALIPETMTLMKNALKAAVEPMKNNAIIFGNFPAKMVRERESEFADPIFDLAIESYDDPRAIYHFTVDLIKLQSIVHPSDEMLDKAAVATSLIAESIYPLELESDANGSGVVLAVPDKQALAREHLESQLELWIAYQIRLALAKESEIARFLVDNDHVHLWERRTYVLEDSSNPGEPILKVSPLLVIQDPKAAVQARLFLSK</sequence>
<proteinExistence type="predicted"/>
<dbReference type="AlphaFoldDB" id="A0A177JNH6"/>
<protein>
    <submittedName>
        <fullName evidence="1">Uncharacterized protein</fullName>
    </submittedName>
</protein>
<name>A0A177JNH6_SPHYA</name>
<evidence type="ECO:0000313" key="2">
    <source>
        <dbReference type="Proteomes" id="UP000077262"/>
    </source>
</evidence>
<gene>
    <name evidence="1" type="ORF">AX777_05960</name>
</gene>
<dbReference type="Proteomes" id="UP000077262">
    <property type="component" value="Unassembled WGS sequence"/>
</dbReference>
<comment type="caution">
    <text evidence="1">The sequence shown here is derived from an EMBL/GenBank/DDBJ whole genome shotgun (WGS) entry which is preliminary data.</text>
</comment>
<organism evidence="1 2">
    <name type="scientific">Sphingobium yanoikuyae</name>
    <name type="common">Sphingomonas yanoikuyae</name>
    <dbReference type="NCBI Taxonomy" id="13690"/>
    <lineage>
        <taxon>Bacteria</taxon>
        <taxon>Pseudomonadati</taxon>
        <taxon>Pseudomonadota</taxon>
        <taxon>Alphaproteobacteria</taxon>
        <taxon>Sphingomonadales</taxon>
        <taxon>Sphingomonadaceae</taxon>
        <taxon>Sphingobium</taxon>
    </lineage>
</organism>
<reference evidence="1 2" key="1">
    <citation type="submission" date="2016-02" db="EMBL/GenBank/DDBJ databases">
        <authorList>
            <person name="Wen L."/>
            <person name="He K."/>
            <person name="Yang H."/>
        </authorList>
    </citation>
    <scope>NUCLEOTIDE SEQUENCE [LARGE SCALE GENOMIC DNA]</scope>
    <source>
        <strain evidence="1 2">CD09_2</strain>
    </source>
</reference>
<evidence type="ECO:0000313" key="1">
    <source>
        <dbReference type="EMBL" id="OAH42782.1"/>
    </source>
</evidence>
<dbReference type="EMBL" id="LSTR01000040">
    <property type="protein sequence ID" value="OAH42782.1"/>
    <property type="molecule type" value="Genomic_DNA"/>
</dbReference>